<dbReference type="Pfam" id="PF02875">
    <property type="entry name" value="Mur_ligase_C"/>
    <property type="match status" value="1"/>
</dbReference>
<evidence type="ECO:0000256" key="7">
    <source>
        <dbReference type="ARBA" id="ARBA00019357"/>
    </source>
</evidence>
<evidence type="ECO:0000256" key="12">
    <source>
        <dbReference type="ARBA" id="ARBA00022842"/>
    </source>
</evidence>
<dbReference type="GO" id="GO:0004326">
    <property type="term" value="F:tetrahydrofolylpolyglutamate synthase activity"/>
    <property type="evidence" value="ECO:0007669"/>
    <property type="project" value="UniProtKB-EC"/>
</dbReference>
<dbReference type="PANTHER" id="PTHR11136">
    <property type="entry name" value="FOLYLPOLYGLUTAMATE SYNTHASE-RELATED"/>
    <property type="match status" value="1"/>
</dbReference>
<evidence type="ECO:0000256" key="6">
    <source>
        <dbReference type="ARBA" id="ARBA00013025"/>
    </source>
</evidence>
<dbReference type="Gene3D" id="3.90.190.20">
    <property type="entry name" value="Mur ligase, C-terminal domain"/>
    <property type="match status" value="1"/>
</dbReference>
<evidence type="ECO:0000256" key="9">
    <source>
        <dbReference type="ARBA" id="ARBA00022723"/>
    </source>
</evidence>
<feature type="domain" description="Mur ligase C-terminal" evidence="22">
    <location>
        <begin position="304"/>
        <end position="417"/>
    </location>
</feature>
<name>A0ABX1VGF4_9PLAN</name>
<comment type="catalytic activity">
    <reaction evidence="17">
        <text>(6S)-5,6,7,8-tetrahydrofolyl-(gamma-L-Glu)(n) + L-glutamate + ATP = (6S)-5,6,7,8-tetrahydrofolyl-(gamma-L-Glu)(n+1) + ADP + phosphate + H(+)</text>
        <dbReference type="Rhea" id="RHEA:10580"/>
        <dbReference type="Rhea" id="RHEA-COMP:14738"/>
        <dbReference type="Rhea" id="RHEA-COMP:14740"/>
        <dbReference type="ChEBI" id="CHEBI:15378"/>
        <dbReference type="ChEBI" id="CHEBI:29985"/>
        <dbReference type="ChEBI" id="CHEBI:30616"/>
        <dbReference type="ChEBI" id="CHEBI:43474"/>
        <dbReference type="ChEBI" id="CHEBI:141005"/>
        <dbReference type="ChEBI" id="CHEBI:456216"/>
        <dbReference type="EC" id="6.3.2.17"/>
    </reaction>
</comment>
<evidence type="ECO:0000256" key="15">
    <source>
        <dbReference type="ARBA" id="ARBA00030592"/>
    </source>
</evidence>
<comment type="pathway">
    <text evidence="2">Cofactor biosynthesis; tetrahydrofolate biosynthesis; 7,8-dihydrofolate from 2-amino-4-hydroxy-6-hydroxymethyl-7,8-dihydropteridine diphosphate and 4-aminobenzoate: step 2/2.</text>
</comment>
<evidence type="ECO:0000313" key="24">
    <source>
        <dbReference type="Proteomes" id="UP000609651"/>
    </source>
</evidence>
<dbReference type="EMBL" id="WTPX01000088">
    <property type="protein sequence ID" value="NNJ26630.1"/>
    <property type="molecule type" value="Genomic_DNA"/>
</dbReference>
<comment type="pathway">
    <text evidence="3">Cofactor biosynthesis; tetrahydrofolylpolyglutamate biosynthesis.</text>
</comment>
<evidence type="ECO:0000256" key="16">
    <source>
        <dbReference type="ARBA" id="ARBA00032510"/>
    </source>
</evidence>
<evidence type="ECO:0000259" key="22">
    <source>
        <dbReference type="Pfam" id="PF02875"/>
    </source>
</evidence>
<evidence type="ECO:0000256" key="18">
    <source>
        <dbReference type="ARBA" id="ARBA00047808"/>
    </source>
</evidence>
<dbReference type="SUPFAM" id="SSF53623">
    <property type="entry name" value="MurD-like peptide ligases, catalytic domain"/>
    <property type="match status" value="1"/>
</dbReference>
<keyword evidence="12" id="KW-0460">Magnesium</keyword>
<dbReference type="InterPro" id="IPR036565">
    <property type="entry name" value="Mur-like_cat_sf"/>
</dbReference>
<evidence type="ECO:0000256" key="14">
    <source>
        <dbReference type="ARBA" id="ARBA00030048"/>
    </source>
</evidence>
<protein>
    <recommendedName>
        <fullName evidence="7">Dihydrofolate synthase/folylpolyglutamate synthase</fullName>
        <ecNumber evidence="5">6.3.2.12</ecNumber>
        <ecNumber evidence="6">6.3.2.17</ecNumber>
    </recommendedName>
    <alternativeName>
        <fullName evidence="16">Folylpoly-gamma-glutamate synthetase-dihydrofolate synthetase</fullName>
    </alternativeName>
    <alternativeName>
        <fullName evidence="14">Folylpolyglutamate synthetase</fullName>
    </alternativeName>
    <alternativeName>
        <fullName evidence="15">Tetrahydrofolylpolyglutamate synthase</fullName>
    </alternativeName>
</protein>
<dbReference type="EC" id="6.3.2.17" evidence="6"/>
<evidence type="ECO:0000313" key="23">
    <source>
        <dbReference type="EMBL" id="NNJ26630.1"/>
    </source>
</evidence>
<evidence type="ECO:0000256" key="1">
    <source>
        <dbReference type="ARBA" id="ARBA00002714"/>
    </source>
</evidence>
<dbReference type="SUPFAM" id="SSF53244">
    <property type="entry name" value="MurD-like peptide ligases, peptide-binding domain"/>
    <property type="match status" value="1"/>
</dbReference>
<dbReference type="RefSeq" id="WP_171187804.1">
    <property type="nucleotide sequence ID" value="NZ_WTPX01000088.1"/>
</dbReference>
<keyword evidence="9" id="KW-0479">Metal-binding</keyword>
<evidence type="ECO:0000256" key="5">
    <source>
        <dbReference type="ARBA" id="ARBA00013023"/>
    </source>
</evidence>
<dbReference type="PIRSF" id="PIRSF001563">
    <property type="entry name" value="Folylpolyglu_synth"/>
    <property type="match status" value="1"/>
</dbReference>
<dbReference type="Proteomes" id="UP000609651">
    <property type="component" value="Unassembled WGS sequence"/>
</dbReference>
<evidence type="ECO:0000256" key="8">
    <source>
        <dbReference type="ARBA" id="ARBA00022598"/>
    </source>
</evidence>
<evidence type="ECO:0000256" key="2">
    <source>
        <dbReference type="ARBA" id="ARBA00004799"/>
    </source>
</evidence>
<dbReference type="EC" id="6.3.2.12" evidence="5"/>
<organism evidence="23 24">
    <name type="scientific">Alienimonas chondri</name>
    <dbReference type="NCBI Taxonomy" id="2681879"/>
    <lineage>
        <taxon>Bacteria</taxon>
        <taxon>Pseudomonadati</taxon>
        <taxon>Planctomycetota</taxon>
        <taxon>Planctomycetia</taxon>
        <taxon>Planctomycetales</taxon>
        <taxon>Planctomycetaceae</taxon>
        <taxon>Alienimonas</taxon>
    </lineage>
</organism>
<comment type="similarity">
    <text evidence="4 21">Belongs to the folylpolyglutamate synthase family.</text>
</comment>
<comment type="catalytic activity">
    <reaction evidence="20">
        <text>7,8-dihydropteroate + L-glutamate + ATP = 7,8-dihydrofolate + ADP + phosphate + H(+)</text>
        <dbReference type="Rhea" id="RHEA:23584"/>
        <dbReference type="ChEBI" id="CHEBI:15378"/>
        <dbReference type="ChEBI" id="CHEBI:17839"/>
        <dbReference type="ChEBI" id="CHEBI:29985"/>
        <dbReference type="ChEBI" id="CHEBI:30616"/>
        <dbReference type="ChEBI" id="CHEBI:43474"/>
        <dbReference type="ChEBI" id="CHEBI:57451"/>
        <dbReference type="ChEBI" id="CHEBI:456216"/>
        <dbReference type="EC" id="6.3.2.12"/>
    </reaction>
</comment>
<proteinExistence type="inferred from homology"/>
<reference evidence="23 24" key="1">
    <citation type="journal article" date="2020" name="Syst. Appl. Microbiol.">
        <title>Alienimonas chondri sp. nov., a novel planctomycete isolated from the biofilm of the red alga Chondrus crispus.</title>
        <authorList>
            <person name="Vitorino I."/>
            <person name="Albuquerque L."/>
            <person name="Wiegand S."/>
            <person name="Kallscheuer N."/>
            <person name="da Costa M.S."/>
            <person name="Lobo-da-Cunha A."/>
            <person name="Jogler C."/>
            <person name="Lage O.M."/>
        </authorList>
    </citation>
    <scope>NUCLEOTIDE SEQUENCE [LARGE SCALE GENOMIC DNA]</scope>
    <source>
        <strain evidence="23 24">LzC2</strain>
    </source>
</reference>
<keyword evidence="10 21" id="KW-0547">Nucleotide-binding</keyword>
<gene>
    <name evidence="23" type="primary">fpgS</name>
    <name evidence="23" type="ORF">LzC2_27190</name>
</gene>
<evidence type="ECO:0000256" key="10">
    <source>
        <dbReference type="ARBA" id="ARBA00022741"/>
    </source>
</evidence>
<dbReference type="InterPro" id="IPR004101">
    <property type="entry name" value="Mur_ligase_C"/>
</dbReference>
<evidence type="ECO:0000256" key="4">
    <source>
        <dbReference type="ARBA" id="ARBA00008276"/>
    </source>
</evidence>
<evidence type="ECO:0000256" key="17">
    <source>
        <dbReference type="ARBA" id="ARBA00047493"/>
    </source>
</evidence>
<evidence type="ECO:0000256" key="11">
    <source>
        <dbReference type="ARBA" id="ARBA00022840"/>
    </source>
</evidence>
<evidence type="ECO:0000256" key="20">
    <source>
        <dbReference type="ARBA" id="ARBA00049161"/>
    </source>
</evidence>
<keyword evidence="11 21" id="KW-0067">ATP-binding</keyword>
<comment type="caution">
    <text evidence="23">The sequence shown here is derived from an EMBL/GenBank/DDBJ whole genome shotgun (WGS) entry which is preliminary data.</text>
</comment>
<sequence length="432" mass="44665">MPPPLRPRDAIRTREQAERFLLGRVNYERRPIPPDALRLDGVRALLGELGAPQLRVPAVHIAGTKGKGTVAALVAAALTANGLKCGLFTSPHLSRFEERLVVDGVEPDEATFVRLVTDVAAAAQRAEANGAAPTTFFEMCAALGFLHFARSECDVAALEVGLGGRLDATNVCEPVVCAITSISRDHTSLLGHTHAAIAGEKAGIAKPGVPLIWGGGPGDAEHAVRARCEAVGAPFLSTGLSTGAPAPHQRANAATAVAILDALRSAGWSIDPEVAAAGMAAVRLPGRAERFPPPTNDAGEPIGPAVLIDVAHNWASATALAETLRTAPESGRRCLVLACAKDKDAAGLLRTLLPHVDDLVCTQFVSNPRAIPPSELASLARSLTDAPIRCDADPRSAWAGAVRRAGVGGLAIAAGSFFLIAELRPEVAGATS</sequence>
<comment type="function">
    <text evidence="1">Functions in two distinct reactions of the de novo folate biosynthetic pathway. Catalyzes the addition of a glutamate residue to dihydropteroate (7,8-dihydropteroate or H2Pte) to form dihydrofolate (7,8-dihydrofolate monoglutamate or H2Pte-Glu). Also catalyzes successive additions of L-glutamate to tetrahydrofolate or 10-formyltetrahydrofolate or 5,10-methylenetetrahydrofolate, leading to folylpolyglutamate derivatives.</text>
</comment>
<dbReference type="PANTHER" id="PTHR11136:SF0">
    <property type="entry name" value="DIHYDROFOLATE SYNTHETASE-RELATED"/>
    <property type="match status" value="1"/>
</dbReference>
<dbReference type="InterPro" id="IPR036615">
    <property type="entry name" value="Mur_ligase_C_dom_sf"/>
</dbReference>
<keyword evidence="8 21" id="KW-0436">Ligase</keyword>
<dbReference type="Gene3D" id="3.40.1190.10">
    <property type="entry name" value="Mur-like, catalytic domain"/>
    <property type="match status" value="1"/>
</dbReference>
<evidence type="ECO:0000256" key="13">
    <source>
        <dbReference type="ARBA" id="ARBA00022909"/>
    </source>
</evidence>
<keyword evidence="13" id="KW-0289">Folate biosynthesis</keyword>
<comment type="catalytic activity">
    <reaction evidence="19">
        <text>(6R)-5,10-methylenetetrahydrofolyl-(gamma-L-Glu)(n) + L-glutamate + ATP = (6R)-5,10-methylenetetrahydrofolyl-(gamma-L-Glu)(n+1) + ADP + phosphate + H(+)</text>
        <dbReference type="Rhea" id="RHEA:51912"/>
        <dbReference type="Rhea" id="RHEA-COMP:13257"/>
        <dbReference type="Rhea" id="RHEA-COMP:13258"/>
        <dbReference type="ChEBI" id="CHEBI:15378"/>
        <dbReference type="ChEBI" id="CHEBI:29985"/>
        <dbReference type="ChEBI" id="CHEBI:30616"/>
        <dbReference type="ChEBI" id="CHEBI:43474"/>
        <dbReference type="ChEBI" id="CHEBI:136572"/>
        <dbReference type="ChEBI" id="CHEBI:456216"/>
        <dbReference type="EC" id="6.3.2.17"/>
    </reaction>
</comment>
<evidence type="ECO:0000256" key="3">
    <source>
        <dbReference type="ARBA" id="ARBA00005150"/>
    </source>
</evidence>
<comment type="catalytic activity">
    <reaction evidence="18">
        <text>10-formyltetrahydrofolyl-(gamma-L-Glu)(n) + L-glutamate + ATP = 10-formyltetrahydrofolyl-(gamma-L-Glu)(n+1) + ADP + phosphate + H(+)</text>
        <dbReference type="Rhea" id="RHEA:51904"/>
        <dbReference type="Rhea" id="RHEA-COMP:13088"/>
        <dbReference type="Rhea" id="RHEA-COMP:14300"/>
        <dbReference type="ChEBI" id="CHEBI:15378"/>
        <dbReference type="ChEBI" id="CHEBI:29985"/>
        <dbReference type="ChEBI" id="CHEBI:30616"/>
        <dbReference type="ChEBI" id="CHEBI:43474"/>
        <dbReference type="ChEBI" id="CHEBI:134413"/>
        <dbReference type="ChEBI" id="CHEBI:456216"/>
        <dbReference type="EC" id="6.3.2.17"/>
    </reaction>
</comment>
<accession>A0ABX1VGF4</accession>
<evidence type="ECO:0000256" key="21">
    <source>
        <dbReference type="PIRNR" id="PIRNR001563"/>
    </source>
</evidence>
<keyword evidence="24" id="KW-1185">Reference proteome</keyword>
<evidence type="ECO:0000256" key="19">
    <source>
        <dbReference type="ARBA" id="ARBA00049035"/>
    </source>
</evidence>
<dbReference type="InterPro" id="IPR001645">
    <property type="entry name" value="Folylpolyglutamate_synth"/>
</dbReference>
<dbReference type="NCBIfam" id="TIGR01499">
    <property type="entry name" value="folC"/>
    <property type="match status" value="1"/>
</dbReference>